<accession>A0A0C3Q622</accession>
<proteinExistence type="predicted"/>
<evidence type="ECO:0000256" key="1">
    <source>
        <dbReference type="SAM" id="MobiDB-lite"/>
    </source>
</evidence>
<dbReference type="OrthoDB" id="3227921at2759"/>
<keyword evidence="4" id="KW-1185">Reference proteome</keyword>
<dbReference type="EMBL" id="KN823056">
    <property type="protein sequence ID" value="KIO24680.1"/>
    <property type="molecule type" value="Genomic_DNA"/>
</dbReference>
<dbReference type="AlphaFoldDB" id="A0A0C3Q622"/>
<evidence type="ECO:0000313" key="4">
    <source>
        <dbReference type="Proteomes" id="UP000054248"/>
    </source>
</evidence>
<dbReference type="HOGENOM" id="CLU_645895_0_0_1"/>
<sequence length="440" mass="48498">MLRAFLDDYTVYRRTPGVEPVWLAVVRGTTALAVLAAILAFGALNIIINPMQQFQHPLPRRPVPVPVPYQAGFPDVLWGMMWFKKLTFETIPTEPYSKNPFEAYSNKVGNLTVRFHVEALTDDKEFSCSQGSWWKWDRTGKEVDLGMQWSCYYLRPSVGNSSQGSHIAYPVVRLSWTGTQDVDHTLTGYVTSVPIWNTSLPSMKSFGQSLLWNVPVGANMSLGVGKSVIYARPGTFLEAVGFKQKSLEVVGYPPVSGTVPSIEPSSQTTIEMIPEFDAFYGHNADAWEEYIEQTMIEGLAATGGLYTSFDIVFTLIFGRSLVSILFGGRPISPFGAIAIAGHKSLRKKLLRRYPGLAADDSPERGRAVCDFLCDFVVDMGPVQPVRSGQGDVTDTALEFQPHTQLAQRDDVYGTAKPNNPALLEEESKENSVAADPPSPA</sequence>
<organism evidence="3 4">
    <name type="scientific">Tulasnella calospora MUT 4182</name>
    <dbReference type="NCBI Taxonomy" id="1051891"/>
    <lineage>
        <taxon>Eukaryota</taxon>
        <taxon>Fungi</taxon>
        <taxon>Dikarya</taxon>
        <taxon>Basidiomycota</taxon>
        <taxon>Agaricomycotina</taxon>
        <taxon>Agaricomycetes</taxon>
        <taxon>Cantharellales</taxon>
        <taxon>Tulasnellaceae</taxon>
        <taxon>Tulasnella</taxon>
    </lineage>
</organism>
<keyword evidence="2" id="KW-0472">Membrane</keyword>
<name>A0A0C3Q622_9AGAM</name>
<evidence type="ECO:0000313" key="3">
    <source>
        <dbReference type="EMBL" id="KIO24680.1"/>
    </source>
</evidence>
<evidence type="ECO:0000256" key="2">
    <source>
        <dbReference type="SAM" id="Phobius"/>
    </source>
</evidence>
<reference evidence="3 4" key="1">
    <citation type="submission" date="2014-04" db="EMBL/GenBank/DDBJ databases">
        <authorList>
            <consortium name="DOE Joint Genome Institute"/>
            <person name="Kuo A."/>
            <person name="Girlanda M."/>
            <person name="Perotto S."/>
            <person name="Kohler A."/>
            <person name="Nagy L.G."/>
            <person name="Floudas D."/>
            <person name="Copeland A."/>
            <person name="Barry K.W."/>
            <person name="Cichocki N."/>
            <person name="Veneault-Fourrey C."/>
            <person name="LaButti K."/>
            <person name="Lindquist E.A."/>
            <person name="Lipzen A."/>
            <person name="Lundell T."/>
            <person name="Morin E."/>
            <person name="Murat C."/>
            <person name="Sun H."/>
            <person name="Tunlid A."/>
            <person name="Henrissat B."/>
            <person name="Grigoriev I.V."/>
            <person name="Hibbett D.S."/>
            <person name="Martin F."/>
            <person name="Nordberg H.P."/>
            <person name="Cantor M.N."/>
            <person name="Hua S.X."/>
        </authorList>
    </citation>
    <scope>NUCLEOTIDE SEQUENCE [LARGE SCALE GENOMIC DNA]</scope>
    <source>
        <strain evidence="3 4">MUT 4182</strain>
    </source>
</reference>
<dbReference type="Proteomes" id="UP000054248">
    <property type="component" value="Unassembled WGS sequence"/>
</dbReference>
<keyword evidence="2" id="KW-0812">Transmembrane</keyword>
<keyword evidence="2" id="KW-1133">Transmembrane helix</keyword>
<feature type="transmembrane region" description="Helical" evidence="2">
    <location>
        <begin position="20"/>
        <end position="48"/>
    </location>
</feature>
<protein>
    <submittedName>
        <fullName evidence="3">Uncharacterized protein</fullName>
    </submittedName>
</protein>
<reference evidence="4" key="2">
    <citation type="submission" date="2015-01" db="EMBL/GenBank/DDBJ databases">
        <title>Evolutionary Origins and Diversification of the Mycorrhizal Mutualists.</title>
        <authorList>
            <consortium name="DOE Joint Genome Institute"/>
            <consortium name="Mycorrhizal Genomics Consortium"/>
            <person name="Kohler A."/>
            <person name="Kuo A."/>
            <person name="Nagy L.G."/>
            <person name="Floudas D."/>
            <person name="Copeland A."/>
            <person name="Barry K.W."/>
            <person name="Cichocki N."/>
            <person name="Veneault-Fourrey C."/>
            <person name="LaButti K."/>
            <person name="Lindquist E.A."/>
            <person name="Lipzen A."/>
            <person name="Lundell T."/>
            <person name="Morin E."/>
            <person name="Murat C."/>
            <person name="Riley R."/>
            <person name="Ohm R."/>
            <person name="Sun H."/>
            <person name="Tunlid A."/>
            <person name="Henrissat B."/>
            <person name="Grigoriev I.V."/>
            <person name="Hibbett D.S."/>
            <person name="Martin F."/>
        </authorList>
    </citation>
    <scope>NUCLEOTIDE SEQUENCE [LARGE SCALE GENOMIC DNA]</scope>
    <source>
        <strain evidence="4">MUT 4182</strain>
    </source>
</reference>
<gene>
    <name evidence="3" type="ORF">M407DRAFT_25924</name>
</gene>
<feature type="region of interest" description="Disordered" evidence="1">
    <location>
        <begin position="403"/>
        <end position="440"/>
    </location>
</feature>